<feature type="transmembrane region" description="Helical" evidence="1">
    <location>
        <begin position="6"/>
        <end position="30"/>
    </location>
</feature>
<feature type="transmembrane region" description="Helical" evidence="1">
    <location>
        <begin position="457"/>
        <end position="474"/>
    </location>
</feature>
<feature type="transmembrane region" description="Helical" evidence="1">
    <location>
        <begin position="154"/>
        <end position="174"/>
    </location>
</feature>
<gene>
    <name evidence="2" type="ORF">AFUS01_LOCUS29407</name>
</gene>
<evidence type="ECO:0000313" key="3">
    <source>
        <dbReference type="Proteomes" id="UP000708208"/>
    </source>
</evidence>
<sequence>TNVPLKSIPFVVVLIFMALGRTLAATSAAISHPTSPMFLYSMLPPSWRNAFAHRIFLIFYLPANAILWASLHYGLATILIHVATIGNAVKYYSKIKLDSGNSVKIYRELILFSRLFENAFGRIGFLANLIQVTSLLIVSAYGLVRFFGKVIPKLYIAFLIPVLGINIYLARLLLPSGLIEEHAVELKRNILSSIKNEVNWERKLVKATVRSLPDLKEFISNCKLEFKDMDVPLKSIPCVTVLTFITLGRTWAATSAAISHPASPIFLYAMLPSSWMNGLTHKIFLAFYIPANAIMWASLHYGIATIMIHVATIGNAVEYYSEVKLDPKNNVKVYRKLILFCRLFENAFGRIGFLANLITVTSLLIVSAYGLVRFFGKVIPKLYIAFLMPVFGINIYMIKLLLPSGLISENSAEIKRNIMTSNKNDTSWNKRLMKAAVRSLPDLKVRVGIYFSIQRKTYITLLGIISVNTMTLLINL</sequence>
<feature type="transmembrane region" description="Helical" evidence="1">
    <location>
        <begin position="123"/>
        <end position="147"/>
    </location>
</feature>
<feature type="transmembrane region" description="Helical" evidence="1">
    <location>
        <begin position="382"/>
        <end position="402"/>
    </location>
</feature>
<comment type="caution">
    <text evidence="2">The sequence shown here is derived from an EMBL/GenBank/DDBJ whole genome shotgun (WGS) entry which is preliminary data.</text>
</comment>
<accession>A0A8J2KQM4</accession>
<name>A0A8J2KQM4_9HEXA</name>
<evidence type="ECO:0000256" key="1">
    <source>
        <dbReference type="SAM" id="Phobius"/>
    </source>
</evidence>
<dbReference type="AlphaFoldDB" id="A0A8J2KQM4"/>
<evidence type="ECO:0000313" key="2">
    <source>
        <dbReference type="EMBL" id="CAG7818930.1"/>
    </source>
</evidence>
<reference evidence="2" key="1">
    <citation type="submission" date="2021-06" db="EMBL/GenBank/DDBJ databases">
        <authorList>
            <person name="Hodson N. C."/>
            <person name="Mongue J. A."/>
            <person name="Jaron S. K."/>
        </authorList>
    </citation>
    <scope>NUCLEOTIDE SEQUENCE</scope>
</reference>
<feature type="transmembrane region" description="Helical" evidence="1">
    <location>
        <begin position="283"/>
        <end position="311"/>
    </location>
</feature>
<organism evidence="2 3">
    <name type="scientific">Allacma fusca</name>
    <dbReference type="NCBI Taxonomy" id="39272"/>
    <lineage>
        <taxon>Eukaryota</taxon>
        <taxon>Metazoa</taxon>
        <taxon>Ecdysozoa</taxon>
        <taxon>Arthropoda</taxon>
        <taxon>Hexapoda</taxon>
        <taxon>Collembola</taxon>
        <taxon>Symphypleona</taxon>
        <taxon>Sminthuridae</taxon>
        <taxon>Allacma</taxon>
    </lineage>
</organism>
<keyword evidence="1" id="KW-1133">Transmembrane helix</keyword>
<keyword evidence="3" id="KW-1185">Reference proteome</keyword>
<dbReference type="EMBL" id="CAJVCH010434193">
    <property type="protein sequence ID" value="CAG7818930.1"/>
    <property type="molecule type" value="Genomic_DNA"/>
</dbReference>
<dbReference type="Proteomes" id="UP000708208">
    <property type="component" value="Unassembled WGS sequence"/>
</dbReference>
<keyword evidence="1" id="KW-0472">Membrane</keyword>
<keyword evidence="1" id="KW-0812">Transmembrane</keyword>
<feature type="transmembrane region" description="Helical" evidence="1">
    <location>
        <begin position="353"/>
        <end position="375"/>
    </location>
</feature>
<protein>
    <submittedName>
        <fullName evidence="2">Uncharacterized protein</fullName>
    </submittedName>
</protein>
<proteinExistence type="predicted"/>
<feature type="non-terminal residue" evidence="2">
    <location>
        <position position="1"/>
    </location>
</feature>